<dbReference type="AlphaFoldDB" id="A0A4S2GYD7"/>
<dbReference type="OrthoDB" id="5659783at2"/>
<feature type="region of interest" description="Disordered" evidence="1">
    <location>
        <begin position="91"/>
        <end position="120"/>
    </location>
</feature>
<feature type="compositionally biased region" description="Basic and acidic residues" evidence="1">
    <location>
        <begin position="91"/>
        <end position="106"/>
    </location>
</feature>
<dbReference type="EMBL" id="SRXW01000003">
    <property type="protein sequence ID" value="TGY88197.1"/>
    <property type="molecule type" value="Genomic_DNA"/>
</dbReference>
<dbReference type="CDD" id="cd00093">
    <property type="entry name" value="HTH_XRE"/>
    <property type="match status" value="1"/>
</dbReference>
<name>A0A4S2GYD7_9PROT</name>
<dbReference type="GO" id="GO:0003677">
    <property type="term" value="F:DNA binding"/>
    <property type="evidence" value="ECO:0007669"/>
    <property type="project" value="InterPro"/>
</dbReference>
<evidence type="ECO:0000313" key="3">
    <source>
        <dbReference type="EMBL" id="TGY88197.1"/>
    </source>
</evidence>
<organism evidence="3 4">
    <name type="scientific">Marinicauda algicola</name>
    <dbReference type="NCBI Taxonomy" id="2029849"/>
    <lineage>
        <taxon>Bacteria</taxon>
        <taxon>Pseudomonadati</taxon>
        <taxon>Pseudomonadota</taxon>
        <taxon>Alphaproteobacteria</taxon>
        <taxon>Maricaulales</taxon>
        <taxon>Maricaulaceae</taxon>
        <taxon>Marinicauda</taxon>
    </lineage>
</organism>
<dbReference type="InterPro" id="IPR001387">
    <property type="entry name" value="Cro/C1-type_HTH"/>
</dbReference>
<proteinExistence type="predicted"/>
<keyword evidence="4" id="KW-1185">Reference proteome</keyword>
<dbReference type="Pfam" id="PF13560">
    <property type="entry name" value="HTH_31"/>
    <property type="match status" value="1"/>
</dbReference>
<evidence type="ECO:0000259" key="2">
    <source>
        <dbReference type="PROSITE" id="PS50943"/>
    </source>
</evidence>
<dbReference type="Gene3D" id="1.10.260.40">
    <property type="entry name" value="lambda repressor-like DNA-binding domains"/>
    <property type="match status" value="1"/>
</dbReference>
<sequence length="120" mass="14206">MAERIGVHHEMIGQWERAEHEPRCRYMPAIIEFLNDDTWLPALTFSDRLKRFRQSRGWSQKRLGKWLGCSERPIGRWEDGQYPRSQVTAKIEERIKGSTPKSDRQRAGPGKRSTIERRTQ</sequence>
<gene>
    <name evidence="3" type="ORF">E5163_10210</name>
</gene>
<dbReference type="SMART" id="SM00530">
    <property type="entry name" value="HTH_XRE"/>
    <property type="match status" value="1"/>
</dbReference>
<evidence type="ECO:0000313" key="4">
    <source>
        <dbReference type="Proteomes" id="UP000308054"/>
    </source>
</evidence>
<comment type="caution">
    <text evidence="3">The sequence shown here is derived from an EMBL/GenBank/DDBJ whole genome shotgun (WGS) entry which is preliminary data.</text>
</comment>
<accession>A0A4S2GYD7</accession>
<evidence type="ECO:0000256" key="1">
    <source>
        <dbReference type="SAM" id="MobiDB-lite"/>
    </source>
</evidence>
<reference evidence="3 4" key="1">
    <citation type="journal article" date="2017" name="Int. J. Syst. Evol. Microbiol.">
        <title>Marinicauda algicola sp. nov., isolated from a marine red alga Rhodosorus marinus.</title>
        <authorList>
            <person name="Jeong S.E."/>
            <person name="Jeon S.H."/>
            <person name="Chun B.H."/>
            <person name="Kim D.W."/>
            <person name="Jeon C.O."/>
        </authorList>
    </citation>
    <scope>NUCLEOTIDE SEQUENCE [LARGE SCALE GENOMIC DNA]</scope>
    <source>
        <strain evidence="3 4">JCM 31718</strain>
    </source>
</reference>
<feature type="domain" description="HTH cro/C1-type" evidence="2">
    <location>
        <begin position="49"/>
        <end position="102"/>
    </location>
</feature>
<protein>
    <submittedName>
        <fullName evidence="3">XRE family transcriptional regulator</fullName>
    </submittedName>
</protein>
<dbReference type="PROSITE" id="PS50943">
    <property type="entry name" value="HTH_CROC1"/>
    <property type="match status" value="1"/>
</dbReference>
<dbReference type="InterPro" id="IPR010982">
    <property type="entry name" value="Lambda_DNA-bd_dom_sf"/>
</dbReference>
<dbReference type="Proteomes" id="UP000308054">
    <property type="component" value="Unassembled WGS sequence"/>
</dbReference>
<dbReference type="SUPFAM" id="SSF47413">
    <property type="entry name" value="lambda repressor-like DNA-binding domains"/>
    <property type="match status" value="1"/>
</dbReference>